<dbReference type="PROSITE" id="PS00092">
    <property type="entry name" value="N6_MTASE"/>
    <property type="match status" value="1"/>
</dbReference>
<dbReference type="CDD" id="cd06223">
    <property type="entry name" value="PRTases_typeI"/>
    <property type="match status" value="1"/>
</dbReference>
<organism evidence="5">
    <name type="scientific">hydrothermal vent metagenome</name>
    <dbReference type="NCBI Taxonomy" id="652676"/>
    <lineage>
        <taxon>unclassified sequences</taxon>
        <taxon>metagenomes</taxon>
        <taxon>ecological metagenomes</taxon>
    </lineage>
</organism>
<dbReference type="AlphaFoldDB" id="A0A3B0WI23"/>
<evidence type="ECO:0000313" key="5">
    <source>
        <dbReference type="EMBL" id="VAW43194.1"/>
    </source>
</evidence>
<dbReference type="Pfam" id="PF01555">
    <property type="entry name" value="N6_N4_Mtase"/>
    <property type="match status" value="1"/>
</dbReference>
<evidence type="ECO:0000256" key="3">
    <source>
        <dbReference type="ARBA" id="ARBA00022679"/>
    </source>
</evidence>
<protein>
    <recommendedName>
        <fullName evidence="4">DNA methylase N-4/N-6 domain-containing protein</fullName>
    </recommendedName>
</protein>
<accession>A0A3B0WI23</accession>
<evidence type="ECO:0000259" key="4">
    <source>
        <dbReference type="Pfam" id="PF01555"/>
    </source>
</evidence>
<keyword evidence="2" id="KW-0489">Methyltransferase</keyword>
<dbReference type="GO" id="GO:0032259">
    <property type="term" value="P:methylation"/>
    <property type="evidence" value="ECO:0007669"/>
    <property type="project" value="UniProtKB-KW"/>
</dbReference>
<dbReference type="GO" id="GO:0003677">
    <property type="term" value="F:DNA binding"/>
    <property type="evidence" value="ECO:0007669"/>
    <property type="project" value="InterPro"/>
</dbReference>
<dbReference type="InterPro" id="IPR000836">
    <property type="entry name" value="PRTase_dom"/>
</dbReference>
<name>A0A3B0WI23_9ZZZZ</name>
<gene>
    <name evidence="5" type="ORF">MNBD_CHLOROFLEXI01-703</name>
</gene>
<dbReference type="InterPro" id="IPR002941">
    <property type="entry name" value="DNA_methylase_N4/N6"/>
</dbReference>
<evidence type="ECO:0000256" key="1">
    <source>
        <dbReference type="ARBA" id="ARBA00006594"/>
    </source>
</evidence>
<feature type="domain" description="DNA methylase N-4/N-6" evidence="4">
    <location>
        <begin position="459"/>
        <end position="590"/>
    </location>
</feature>
<dbReference type="GO" id="GO:0008170">
    <property type="term" value="F:N-methyltransferase activity"/>
    <property type="evidence" value="ECO:0007669"/>
    <property type="project" value="InterPro"/>
</dbReference>
<evidence type="ECO:0000256" key="2">
    <source>
        <dbReference type="ARBA" id="ARBA00022603"/>
    </source>
</evidence>
<comment type="similarity">
    <text evidence="1">Belongs to the N(4)/N(6)-methyltransferase family.</text>
</comment>
<dbReference type="InterPro" id="IPR029063">
    <property type="entry name" value="SAM-dependent_MTases_sf"/>
</dbReference>
<sequence length="646" mass="72893">MRIDQQFDVDFADEIAKFESYNKHIYRPNSYLHKWWARRCGSTFRTILKHLVTDEAKQDYYAAGGLRGKIILDPMVGGGTTLHEAIRLGANVVGTDIDPIPILQAKASLSEIALTDLQTAFQSFHAQLRDSFSHLYQTTCPHCATSQEWHLMLYGLHRSCGCRDVLAVDSLVLRYNSDDSVIRLDPDSHSIYRDDVLIAEAVGERLPLVDRLEKVCGACERPFLDTLHLPYHQRYAPIATIGKCPTHGLFFNTIRQTEQDALSAAEAQRNHLQFDPADFAIVSGPKSKTLGEKQIDSYLDVFSSRQLMVLHKVIETLPQFEPLIRLNLAMLVSTSLEFNSLLCGYKGGLKSRPGAIRHVFSHHAYSFPYTAVENNPLHLKRKSGNYKNLFVSRIERGRKWAAAPVERRIVNGKAQKVTVAGEADSGTEVCNFADLGENGRQFMLMQGSSVALNLPDNSVDFIVTDPPYFDSVQYSDLAAYFRVWLQQFLPQAANWQYELADAAVDQRVNGSGQYADILAAIFLECHRVLKENGRFIFTFHHRNPKGWAALTKALKNADFIMINRYVVHAENLSSVHIANQNALLHDVIFVMGSARTAVLQNWPLPDTIELEDSQQFCQDCGTLLGWMLDQNLPDKLIDQHWLKLIG</sequence>
<reference evidence="5" key="1">
    <citation type="submission" date="2018-06" db="EMBL/GenBank/DDBJ databases">
        <authorList>
            <person name="Zhirakovskaya E."/>
        </authorList>
    </citation>
    <scope>NUCLEOTIDE SEQUENCE</scope>
</reference>
<proteinExistence type="inferred from homology"/>
<dbReference type="SUPFAM" id="SSF53335">
    <property type="entry name" value="S-adenosyl-L-methionine-dependent methyltransferases"/>
    <property type="match status" value="1"/>
</dbReference>
<keyword evidence="3" id="KW-0808">Transferase</keyword>
<dbReference type="EMBL" id="UOEU01001043">
    <property type="protein sequence ID" value="VAW43194.1"/>
    <property type="molecule type" value="Genomic_DNA"/>
</dbReference>
<dbReference type="InterPro" id="IPR002052">
    <property type="entry name" value="DNA_methylase_N6_adenine_CS"/>
</dbReference>
<dbReference type="Gene3D" id="3.40.50.150">
    <property type="entry name" value="Vaccinia Virus protein VP39"/>
    <property type="match status" value="2"/>
</dbReference>